<feature type="compositionally biased region" description="Polar residues" evidence="4">
    <location>
        <begin position="999"/>
        <end position="1013"/>
    </location>
</feature>
<protein>
    <recommendedName>
        <fullName evidence="5">EF-hand domain-containing protein</fullName>
    </recommendedName>
</protein>
<name>A0AAW1ZVL6_CULAL</name>
<reference evidence="6 7" key="1">
    <citation type="submission" date="2024-05" db="EMBL/GenBank/DDBJ databases">
        <title>A high-quality chromosomal-level genome assembly of Topmouth culter (Culter alburnus).</title>
        <authorList>
            <person name="Zhao H."/>
        </authorList>
    </citation>
    <scope>NUCLEOTIDE SEQUENCE [LARGE SCALE GENOMIC DNA]</scope>
    <source>
        <strain evidence="6">CATC2023</strain>
        <tissue evidence="6">Muscle</tissue>
    </source>
</reference>
<feature type="domain" description="EF-hand" evidence="5">
    <location>
        <begin position="90"/>
        <end position="125"/>
    </location>
</feature>
<dbReference type="EMBL" id="JAWDJR010000012">
    <property type="protein sequence ID" value="KAK9965007.1"/>
    <property type="molecule type" value="Genomic_DNA"/>
</dbReference>
<keyword evidence="2" id="KW-0677">Repeat</keyword>
<feature type="region of interest" description="Disordered" evidence="4">
    <location>
        <begin position="997"/>
        <end position="1026"/>
    </location>
</feature>
<sequence length="1026" mass="116603">MDTLKRHKDLWKVYKEEIPSSTEHFAGRSVRLLESLQPSHLRSLMESFLRQRSVTSKPNRRVRACERVPANSMSFDEFFSSLKEATGQDYQRSDVEELFNEMDISCDGRVEWQTFHNFMFQHYKHVINSMHDCKSVPISQPLIHHCTYNKQEPIVRILALSQSPPMRYVSVSKRGTLIVWNSHLNKIKPLEMCADPFNKRQHRRRFQGWSTDAVYMGNVHKIAVSTLSRGIHFFDVSTTFGFEQVHLFGLSHAATALCYWYDTEAPGEKCVLMWGDEKGSVNLLWFLQPFKGLFEMPFTDQTGPLQIFMPDICAHSALISYQHIPKIHSEPINKILYEPHDELIITSSESPASSVVIIDVNQKSEKYIWRIQKGVKCFDFSFSLGLLVTAGVGPVRLWNRYVTCRPTAVLHSHHTSVLDVVIHQALGKIFSYSKDAVLKIWDIPSQQCVKTIHLKFPNIQAGVSPEQGSFPLLLNLTANPVLLVTCREYLAVLSLTESKKTDYNDKSGLYTCALYNPHLEQVITACADSTLTVWDVKTGIKKMEVRNAHGKEEVSCMALDVHQRRLISAATNGTIKVWNLLNGLNLHKLETVSNTEVTGIICHHDNQLLATGWSRLITQYSIEFSKDIYVKADLSWKSGHQHREDILAMDYCLGLGLLATGSYDGEIIIWTLVLQKPLTRLQRSQQGKVHLPVHRLLFLQKRAQQSHLRSGAVLLSSQAGSVCWWSICGPRHKHGQFYVPDEFNKRVMGLSTDQENSLLVTGDSTGSIKVWDISDYALSAGDVESAKELPPLLHSWRGHERAIVSSEVLVYESQLFVLSASVDRRACLWTCEGACVGCFGQEQQWDLSNPDTYQTSRDRTCPIKEEKKERTEDSQSRASPERFICWGESSGEGDRRQTELALNLQTGYTALQSPDFADTSDCHSSLEKFPLPKYNKFLSGDQACGDLEIKMAAWQRRRRNINSEGLYRFGNEFTPFRAMEIPEISEIDVPVKTWKLKTRQSSSRGTEVSSRIFSSKGAGDYQTLED</sequence>
<evidence type="ECO:0000313" key="7">
    <source>
        <dbReference type="Proteomes" id="UP001479290"/>
    </source>
</evidence>
<feature type="repeat" description="WD" evidence="3">
    <location>
        <begin position="410"/>
        <end position="451"/>
    </location>
</feature>
<evidence type="ECO:0000259" key="5">
    <source>
        <dbReference type="PROSITE" id="PS50222"/>
    </source>
</evidence>
<dbReference type="SMART" id="SM00320">
    <property type="entry name" value="WD40"/>
    <property type="match status" value="9"/>
</dbReference>
<dbReference type="InterPro" id="IPR011992">
    <property type="entry name" value="EF-hand-dom_pair"/>
</dbReference>
<evidence type="ECO:0000256" key="2">
    <source>
        <dbReference type="ARBA" id="ARBA00022737"/>
    </source>
</evidence>
<dbReference type="PROSITE" id="PS50082">
    <property type="entry name" value="WD_REPEATS_2"/>
    <property type="match status" value="4"/>
</dbReference>
<dbReference type="SUPFAM" id="SSF50978">
    <property type="entry name" value="WD40 repeat-like"/>
    <property type="match status" value="3"/>
</dbReference>
<accession>A0AAW1ZVL6</accession>
<dbReference type="InterPro" id="IPR015943">
    <property type="entry name" value="WD40/YVTN_repeat-like_dom_sf"/>
</dbReference>
<dbReference type="InterPro" id="IPR001680">
    <property type="entry name" value="WD40_rpt"/>
</dbReference>
<evidence type="ECO:0000256" key="4">
    <source>
        <dbReference type="SAM" id="MobiDB-lite"/>
    </source>
</evidence>
<keyword evidence="7" id="KW-1185">Reference proteome</keyword>
<dbReference type="PROSITE" id="PS50222">
    <property type="entry name" value="EF_HAND_2"/>
    <property type="match status" value="1"/>
</dbReference>
<organism evidence="6 7">
    <name type="scientific">Culter alburnus</name>
    <name type="common">Topmouth culter</name>
    <dbReference type="NCBI Taxonomy" id="194366"/>
    <lineage>
        <taxon>Eukaryota</taxon>
        <taxon>Metazoa</taxon>
        <taxon>Chordata</taxon>
        <taxon>Craniata</taxon>
        <taxon>Vertebrata</taxon>
        <taxon>Euteleostomi</taxon>
        <taxon>Actinopterygii</taxon>
        <taxon>Neopterygii</taxon>
        <taxon>Teleostei</taxon>
        <taxon>Ostariophysi</taxon>
        <taxon>Cypriniformes</taxon>
        <taxon>Xenocyprididae</taxon>
        <taxon>Xenocypridinae</taxon>
        <taxon>Culter</taxon>
    </lineage>
</organism>
<dbReference type="PANTHER" id="PTHR44324">
    <property type="entry name" value="WD40 REPEAT DOMAIN 95"/>
    <property type="match status" value="1"/>
</dbReference>
<feature type="repeat" description="WD" evidence="3">
    <location>
        <begin position="503"/>
        <end position="544"/>
    </location>
</feature>
<dbReference type="Gene3D" id="1.10.238.10">
    <property type="entry name" value="EF-hand"/>
    <property type="match status" value="1"/>
</dbReference>
<proteinExistence type="predicted"/>
<evidence type="ECO:0000256" key="1">
    <source>
        <dbReference type="ARBA" id="ARBA00022574"/>
    </source>
</evidence>
<gene>
    <name evidence="6" type="ORF">ABG768_004121</name>
</gene>
<dbReference type="Gene3D" id="2.130.10.10">
    <property type="entry name" value="YVTN repeat-like/Quinoprotein amine dehydrogenase"/>
    <property type="match status" value="3"/>
</dbReference>
<dbReference type="Pfam" id="PF00400">
    <property type="entry name" value="WD40"/>
    <property type="match status" value="2"/>
</dbReference>
<comment type="caution">
    <text evidence="6">The sequence shown here is derived from an EMBL/GenBank/DDBJ whole genome shotgun (WGS) entry which is preliminary data.</text>
</comment>
<feature type="repeat" description="WD" evidence="3">
    <location>
        <begin position="554"/>
        <end position="588"/>
    </location>
</feature>
<dbReference type="Proteomes" id="UP001479290">
    <property type="component" value="Unassembled WGS sequence"/>
</dbReference>
<dbReference type="GO" id="GO:0005509">
    <property type="term" value="F:calcium ion binding"/>
    <property type="evidence" value="ECO:0007669"/>
    <property type="project" value="InterPro"/>
</dbReference>
<dbReference type="AlphaFoldDB" id="A0AAW1ZVL6"/>
<dbReference type="PROSITE" id="PS00678">
    <property type="entry name" value="WD_REPEATS_1"/>
    <property type="match status" value="2"/>
</dbReference>
<dbReference type="InterPro" id="IPR019775">
    <property type="entry name" value="WD40_repeat_CS"/>
</dbReference>
<dbReference type="InterPro" id="IPR051242">
    <property type="entry name" value="WD-EF-hand_domain"/>
</dbReference>
<evidence type="ECO:0000256" key="3">
    <source>
        <dbReference type="PROSITE-ProRule" id="PRU00221"/>
    </source>
</evidence>
<dbReference type="SUPFAM" id="SSF47473">
    <property type="entry name" value="EF-hand"/>
    <property type="match status" value="1"/>
</dbReference>
<dbReference type="InterPro" id="IPR002048">
    <property type="entry name" value="EF_hand_dom"/>
</dbReference>
<feature type="repeat" description="WD" evidence="3">
    <location>
        <begin position="747"/>
        <end position="774"/>
    </location>
</feature>
<dbReference type="PANTHER" id="PTHR44324:SF3">
    <property type="entry name" value="WD REPEAT-CONTAINING PROTEIN 49-LIKE"/>
    <property type="match status" value="1"/>
</dbReference>
<feature type="compositionally biased region" description="Basic and acidic residues" evidence="4">
    <location>
        <begin position="856"/>
        <end position="875"/>
    </location>
</feature>
<dbReference type="InterPro" id="IPR036322">
    <property type="entry name" value="WD40_repeat_dom_sf"/>
</dbReference>
<feature type="region of interest" description="Disordered" evidence="4">
    <location>
        <begin position="849"/>
        <end position="876"/>
    </location>
</feature>
<evidence type="ECO:0000313" key="6">
    <source>
        <dbReference type="EMBL" id="KAK9965007.1"/>
    </source>
</evidence>
<keyword evidence="1 3" id="KW-0853">WD repeat</keyword>